<keyword evidence="4" id="KW-0926">Vacuole</keyword>
<dbReference type="GO" id="GO:0008239">
    <property type="term" value="F:dipeptidyl-peptidase activity"/>
    <property type="evidence" value="ECO:0007669"/>
    <property type="project" value="TreeGrafter"/>
</dbReference>
<evidence type="ECO:0000313" key="17">
    <source>
        <dbReference type="EMBL" id="EPY50184.1"/>
    </source>
</evidence>
<feature type="transmembrane region" description="Helical" evidence="14">
    <location>
        <begin position="66"/>
        <end position="91"/>
    </location>
</feature>
<evidence type="ECO:0000256" key="9">
    <source>
        <dbReference type="ARBA" id="ARBA00022968"/>
    </source>
</evidence>
<evidence type="ECO:0000256" key="14">
    <source>
        <dbReference type="SAM" id="Phobius"/>
    </source>
</evidence>
<evidence type="ECO:0000256" key="2">
    <source>
        <dbReference type="ARBA" id="ARBA00006150"/>
    </source>
</evidence>
<dbReference type="GO" id="GO:0004177">
    <property type="term" value="F:aminopeptidase activity"/>
    <property type="evidence" value="ECO:0007669"/>
    <property type="project" value="UniProtKB-KW"/>
</dbReference>
<dbReference type="SUPFAM" id="SSF82171">
    <property type="entry name" value="DPP6 N-terminal domain-like"/>
    <property type="match status" value="1"/>
</dbReference>
<evidence type="ECO:0000256" key="4">
    <source>
        <dbReference type="ARBA" id="ARBA00022554"/>
    </source>
</evidence>
<dbReference type="GO" id="GO:0008236">
    <property type="term" value="F:serine-type peptidase activity"/>
    <property type="evidence" value="ECO:0007669"/>
    <property type="project" value="UniProtKB-KW"/>
</dbReference>
<dbReference type="MEROPS" id="S09.A93"/>
<dbReference type="Pfam" id="PF00326">
    <property type="entry name" value="Peptidase_S9"/>
    <property type="match status" value="1"/>
</dbReference>
<feature type="domain" description="Peptidase S9 prolyl oligopeptidase catalytic" evidence="15">
    <location>
        <begin position="681"/>
        <end position="836"/>
    </location>
</feature>
<dbReference type="InterPro" id="IPR050278">
    <property type="entry name" value="Serine_Prot_S9B/DPPIV"/>
</dbReference>
<evidence type="ECO:0000256" key="11">
    <source>
        <dbReference type="ARBA" id="ARBA00023136"/>
    </source>
</evidence>
<dbReference type="GO" id="GO:0005886">
    <property type="term" value="C:plasma membrane"/>
    <property type="evidence" value="ECO:0007669"/>
    <property type="project" value="TreeGrafter"/>
</dbReference>
<dbReference type="OrthoDB" id="16520at2759"/>
<dbReference type="SUPFAM" id="SSF53474">
    <property type="entry name" value="alpha/beta-Hydrolases"/>
    <property type="match status" value="1"/>
</dbReference>
<dbReference type="AlphaFoldDB" id="S9VVJ0"/>
<dbReference type="GeneID" id="25035276"/>
<dbReference type="InterPro" id="IPR029058">
    <property type="entry name" value="AB_hydrolase_fold"/>
</dbReference>
<dbReference type="eggNOG" id="KOG2100">
    <property type="taxonomic scope" value="Eukaryota"/>
</dbReference>
<keyword evidence="8" id="KW-0720">Serine protease</keyword>
<dbReference type="InterPro" id="IPR001375">
    <property type="entry name" value="Peptidase_S9_cat"/>
</dbReference>
<dbReference type="PANTHER" id="PTHR11731:SF200">
    <property type="entry name" value="DIPEPTIDYL PEPTIDASE 10, ISOFORM B"/>
    <property type="match status" value="1"/>
</dbReference>
<comment type="subcellular location">
    <subcellularLocation>
        <location evidence="1">Vacuole membrane</location>
        <topology evidence="1">Single-pass type II membrane protein</topology>
    </subcellularLocation>
</comment>
<dbReference type="InterPro" id="IPR002469">
    <property type="entry name" value="Peptidase_S9B_N"/>
</dbReference>
<evidence type="ECO:0000256" key="6">
    <source>
        <dbReference type="ARBA" id="ARBA00022692"/>
    </source>
</evidence>
<dbReference type="OMA" id="IRWKSYN"/>
<keyword evidence="3" id="KW-0031">Aminopeptidase</keyword>
<dbReference type="Proteomes" id="UP000015464">
    <property type="component" value="Unassembled WGS sequence"/>
</dbReference>
<reference evidence="17 18" key="1">
    <citation type="journal article" date="2011" name="Science">
        <title>Comparative functional genomics of the fission yeasts.</title>
        <authorList>
            <person name="Rhind N."/>
            <person name="Chen Z."/>
            <person name="Yassour M."/>
            <person name="Thompson D.A."/>
            <person name="Haas B.J."/>
            <person name="Habib N."/>
            <person name="Wapinski I."/>
            <person name="Roy S."/>
            <person name="Lin M.F."/>
            <person name="Heiman D.I."/>
            <person name="Young S.K."/>
            <person name="Furuya K."/>
            <person name="Guo Y."/>
            <person name="Pidoux A."/>
            <person name="Chen H.M."/>
            <person name="Robbertse B."/>
            <person name="Goldberg J.M."/>
            <person name="Aoki K."/>
            <person name="Bayne E.H."/>
            <person name="Berlin A.M."/>
            <person name="Desjardins C.A."/>
            <person name="Dobbs E."/>
            <person name="Dukaj L."/>
            <person name="Fan L."/>
            <person name="FitzGerald M.G."/>
            <person name="French C."/>
            <person name="Gujja S."/>
            <person name="Hansen K."/>
            <person name="Keifenheim D."/>
            <person name="Levin J.Z."/>
            <person name="Mosher R.A."/>
            <person name="Mueller C.A."/>
            <person name="Pfiffner J."/>
            <person name="Priest M."/>
            <person name="Russ C."/>
            <person name="Smialowska A."/>
            <person name="Swoboda P."/>
            <person name="Sykes S.M."/>
            <person name="Vaughn M."/>
            <person name="Vengrova S."/>
            <person name="Yoder R."/>
            <person name="Zeng Q."/>
            <person name="Allshire R."/>
            <person name="Baulcombe D."/>
            <person name="Birren B.W."/>
            <person name="Brown W."/>
            <person name="Ekwall K."/>
            <person name="Kellis M."/>
            <person name="Leatherwood J."/>
            <person name="Levin H."/>
            <person name="Margalit H."/>
            <person name="Martienssen R."/>
            <person name="Nieduszynski C.A."/>
            <person name="Spatafora J.W."/>
            <person name="Friedman N."/>
            <person name="Dalgaard J.Z."/>
            <person name="Baumann P."/>
            <person name="Niki H."/>
            <person name="Regev A."/>
            <person name="Nusbaum C."/>
        </authorList>
    </citation>
    <scope>NUCLEOTIDE SEQUENCE [LARGE SCALE GENOMIC DNA]</scope>
    <source>
        <strain evidence="18">OY26 / ATCC MYA-4695 / CBS 11777 / NBRC 106824 / NRRL Y48691</strain>
    </source>
</reference>
<dbReference type="Gene3D" id="3.40.50.1820">
    <property type="entry name" value="alpha/beta hydrolase"/>
    <property type="match status" value="1"/>
</dbReference>
<feature type="domain" description="Dipeptidylpeptidase IV N-terminal" evidence="16">
    <location>
        <begin position="179"/>
        <end position="535"/>
    </location>
</feature>
<evidence type="ECO:0000256" key="10">
    <source>
        <dbReference type="ARBA" id="ARBA00022989"/>
    </source>
</evidence>
<dbReference type="RefSeq" id="XP_013024670.1">
    <property type="nucleotide sequence ID" value="XM_013169216.1"/>
</dbReference>
<evidence type="ECO:0000256" key="5">
    <source>
        <dbReference type="ARBA" id="ARBA00022670"/>
    </source>
</evidence>
<keyword evidence="11 14" id="KW-0472">Membrane</keyword>
<keyword evidence="12" id="KW-0325">Glycoprotein</keyword>
<evidence type="ECO:0000259" key="16">
    <source>
        <dbReference type="Pfam" id="PF00930"/>
    </source>
</evidence>
<dbReference type="HOGENOM" id="CLU_334677_0_0_1"/>
<evidence type="ECO:0000259" key="15">
    <source>
        <dbReference type="Pfam" id="PF00326"/>
    </source>
</evidence>
<dbReference type="Gene3D" id="2.140.10.30">
    <property type="entry name" value="Dipeptidylpeptidase IV, N-terminal domain"/>
    <property type="match status" value="1"/>
</dbReference>
<keyword evidence="6 14" id="KW-0812">Transmembrane</keyword>
<accession>S9VVJ0</accession>
<keyword evidence="7" id="KW-0378">Hydrolase</keyword>
<gene>
    <name evidence="17" type="ORF">SPOG_00945</name>
</gene>
<keyword evidence="10 14" id="KW-1133">Transmembrane helix</keyword>
<organism evidence="17 18">
    <name type="scientific">Schizosaccharomyces cryophilus (strain OY26 / ATCC MYA-4695 / CBS 11777 / NBRC 106824 / NRRL Y48691)</name>
    <name type="common">Fission yeast</name>
    <dbReference type="NCBI Taxonomy" id="653667"/>
    <lineage>
        <taxon>Eukaryota</taxon>
        <taxon>Fungi</taxon>
        <taxon>Dikarya</taxon>
        <taxon>Ascomycota</taxon>
        <taxon>Taphrinomycotina</taxon>
        <taxon>Schizosaccharomycetes</taxon>
        <taxon>Schizosaccharomycetales</taxon>
        <taxon>Schizosaccharomycetaceae</taxon>
        <taxon>Schizosaccharomyces</taxon>
    </lineage>
</organism>
<proteinExistence type="inferred from homology"/>
<protein>
    <submittedName>
        <fullName evidence="17">Dipeptidyl peptidase</fullName>
    </submittedName>
</protein>
<keyword evidence="9" id="KW-0735">Signal-anchor</keyword>
<comment type="similarity">
    <text evidence="2">Belongs to the peptidase S9B family.</text>
</comment>
<evidence type="ECO:0000256" key="8">
    <source>
        <dbReference type="ARBA" id="ARBA00022825"/>
    </source>
</evidence>
<dbReference type="GO" id="GO:0006508">
    <property type="term" value="P:proteolysis"/>
    <property type="evidence" value="ECO:0007669"/>
    <property type="project" value="UniProtKB-KW"/>
</dbReference>
<dbReference type="Pfam" id="PF00930">
    <property type="entry name" value="DPPIV_N"/>
    <property type="match status" value="1"/>
</dbReference>
<evidence type="ECO:0000256" key="13">
    <source>
        <dbReference type="SAM" id="MobiDB-lite"/>
    </source>
</evidence>
<dbReference type="EMBL" id="KE546993">
    <property type="protein sequence ID" value="EPY50184.1"/>
    <property type="molecule type" value="Genomic_DNA"/>
</dbReference>
<sequence length="838" mass="95810">MNGHGVEPSIAGRNGSVTKQHWRKRSAIVSSQDVKSVLQSGDRENDVDLPSGTSEYRKKTRRKRQFIYFSLAGVLCLFVGCAILYSFYFLLHKYKLGGSIKPSEKYRLSLSRFDDGSLLPYHQEIEWVVSKEGVELYYDQSNYLPVFFLPQGSLYGPSMDLSVLQIHELCNSFTKKVASSDLEYVAYFCSTQKRWRYSVYNEIYILERKTGRVAPLKQDSQVIVAEWAPVGHHMAFVDGSNLYVWQGFEDPILSITDAEESESILNGIADWLYEEEILMSPTALWWSANGSCLSYLSFNDSLIPKYIISQNVIVPVEGGATENHNAFHYPRPGDPIPNVQLLSYCFSSDSVAPHPLHTQETSPLEEFYIQDVWWVQDESIMFVETSRGSTRRITHKYNVATFRLDTLNEELEEPTVPLSSSLGIRNIVWQSKNGYVRYMGDSQRKRLAFFNFDDNSFMYITPEDLYVLEFWLVGKFLFYTALHPNDPFANIFCLSTEFAAQAEVKISSSDGSKSIKISPDANYMLLNYFGPGIPMQKIYLLKACLNNWLSKISSGDFSQTEETLIPELLRVVEDNKELRALLGNYEFPSKHTETVNVHNVTASFQEIRPSNFNPNKKYATVFEIYGAPGSRSITGKYEMDANELMASSLEILVVKVDVREIANSSLLGNDFLTLPYYWIDIIRWYSHKQPYIDSSRLGLWGWSFGGYLVLKILEITDIISSALVVAPVVDWRFYDSYYAENLLGAYSANTKDRYEQSALHISENIKNVRNVLIVHGAKDDNVHLENTYQLTSSLIKNNLENFVQLIIPDANHDFSNIQVYPYLKKKIATFFGSCFHNL</sequence>
<evidence type="ECO:0000256" key="12">
    <source>
        <dbReference type="ARBA" id="ARBA00023180"/>
    </source>
</evidence>
<feature type="region of interest" description="Disordered" evidence="13">
    <location>
        <begin position="33"/>
        <end position="53"/>
    </location>
</feature>
<evidence type="ECO:0000256" key="7">
    <source>
        <dbReference type="ARBA" id="ARBA00022801"/>
    </source>
</evidence>
<keyword evidence="18" id="KW-1185">Reference proteome</keyword>
<keyword evidence="5" id="KW-0645">Protease</keyword>
<evidence type="ECO:0000256" key="1">
    <source>
        <dbReference type="ARBA" id="ARBA00004576"/>
    </source>
</evidence>
<dbReference type="STRING" id="653667.S9VVJ0"/>
<name>S9VVJ0_SCHCR</name>
<evidence type="ECO:0000313" key="18">
    <source>
        <dbReference type="Proteomes" id="UP000015464"/>
    </source>
</evidence>
<dbReference type="PANTHER" id="PTHR11731">
    <property type="entry name" value="PROTEASE FAMILY S9B,C DIPEPTIDYL-PEPTIDASE IV-RELATED"/>
    <property type="match status" value="1"/>
</dbReference>
<dbReference type="GO" id="GO:0005774">
    <property type="term" value="C:vacuolar membrane"/>
    <property type="evidence" value="ECO:0007669"/>
    <property type="project" value="UniProtKB-SubCell"/>
</dbReference>
<evidence type="ECO:0000256" key="3">
    <source>
        <dbReference type="ARBA" id="ARBA00022438"/>
    </source>
</evidence>